<dbReference type="InterPro" id="IPR006555">
    <property type="entry name" value="ATP-dep_Helicase_C"/>
</dbReference>
<dbReference type="RefSeq" id="WP_310307050.1">
    <property type="nucleotide sequence ID" value="NZ_JAVDWE010000001.1"/>
</dbReference>
<reference evidence="6 7" key="1">
    <citation type="submission" date="2023-07" db="EMBL/GenBank/DDBJ databases">
        <title>Sorghum-associated microbial communities from plants grown in Nebraska, USA.</title>
        <authorList>
            <person name="Schachtman D."/>
        </authorList>
    </citation>
    <scope>NUCLEOTIDE SEQUENCE [LARGE SCALE GENOMIC DNA]</scope>
    <source>
        <strain evidence="6 7">BE240</strain>
    </source>
</reference>
<evidence type="ECO:0000259" key="5">
    <source>
        <dbReference type="PROSITE" id="PS51193"/>
    </source>
</evidence>
<dbReference type="InterPro" id="IPR027417">
    <property type="entry name" value="P-loop_NTPase"/>
</dbReference>
<comment type="similarity">
    <text evidence="4">Belongs to the helicase family. DinG subfamily.</text>
</comment>
<keyword evidence="6" id="KW-0347">Helicase</keyword>
<dbReference type="PANTHER" id="PTHR11472:SF34">
    <property type="entry name" value="REGULATOR OF TELOMERE ELONGATION HELICASE 1"/>
    <property type="match status" value="1"/>
</dbReference>
<organism evidence="6 7">
    <name type="scientific">Hydrogenophaga laconesensis</name>
    <dbReference type="NCBI Taxonomy" id="1805971"/>
    <lineage>
        <taxon>Bacteria</taxon>
        <taxon>Pseudomonadati</taxon>
        <taxon>Pseudomonadota</taxon>
        <taxon>Betaproteobacteria</taxon>
        <taxon>Burkholderiales</taxon>
        <taxon>Comamonadaceae</taxon>
        <taxon>Hydrogenophaga</taxon>
    </lineage>
</organism>
<dbReference type="SMART" id="SM00491">
    <property type="entry name" value="HELICc2"/>
    <property type="match status" value="1"/>
</dbReference>
<dbReference type="Gene3D" id="3.40.50.300">
    <property type="entry name" value="P-loop containing nucleotide triphosphate hydrolases"/>
    <property type="match status" value="2"/>
</dbReference>
<dbReference type="Pfam" id="PF13307">
    <property type="entry name" value="Helicase_C_2"/>
    <property type="match status" value="1"/>
</dbReference>
<dbReference type="SUPFAM" id="SSF52540">
    <property type="entry name" value="P-loop containing nucleoside triphosphate hydrolases"/>
    <property type="match status" value="2"/>
</dbReference>
<sequence>MSLLQEGVASAFAADGPIARMHGNPRPRQGQLAMAEAVARAIDLGEALAVEAGTGIGKTFAYLVPVLLSGRRALLSTATQALQDQLFARDIPAVSRALGLPVRTALLKGRASYVCLHRLEQALEGPASAGLRDPSITIGLSQVLRWARQSRSGDLAELEALDERSPLRPLVTSTRDNCLGSGCPQHAACHVNRARDEALHADWVVINHHLFYADQLLQESGVATLLPAAEVVVFDEAHQLNDTGIPFLGSMLSAGQLRELARDLATRGPQWARGQQPWAHLALTIEQAARAVASVPRQTDGRARRHRWQGDAPEGVGADAWMRCLSDLDHALASSLQALTATAQAAPDLERLRERVLGLRGVLHAIARLAPSGRSPGGARWVEWGEGHDWRVLWAPPDSSSLFQRLLVDNSSGARSWVFASATLGSDDDLSWFTRGLGLDAWPGLRTLQVPSPFDHAAQASLYVPHDLPEPGDASHTQALADAVARWASRLGGRTLVLTTTLRAAFRMASHLETLVAQGRCATLQVLVQGRLSKRTLLERFRRADVPSVLMASASFWEGVDLPGDALQLLVIDKLPFPPPDDPLMQARGQRLEARGLSAFNDAFVPEAAMALKQGAGRLIRAETDRGVMVIGDRRLLTRSYGNRLLAALPAMRRLVDEAEMEAALDALVLTRSSTRDRLLP</sequence>
<evidence type="ECO:0000256" key="1">
    <source>
        <dbReference type="ARBA" id="ARBA00022741"/>
    </source>
</evidence>
<dbReference type="InterPro" id="IPR014013">
    <property type="entry name" value="Helic_SF1/SF2_ATP-bd_DinG/Rad3"/>
</dbReference>
<dbReference type="InterPro" id="IPR045028">
    <property type="entry name" value="DinG/Rad3-like"/>
</dbReference>
<gene>
    <name evidence="6" type="ORF">J2X09_000188</name>
</gene>
<dbReference type="PANTHER" id="PTHR11472">
    <property type="entry name" value="DNA REPAIR DEAD HELICASE RAD3/XP-D SUBFAMILY MEMBER"/>
    <property type="match status" value="1"/>
</dbReference>
<dbReference type="Proteomes" id="UP001265550">
    <property type="component" value="Unassembled WGS sequence"/>
</dbReference>
<dbReference type="EC" id="3.6.4.12" evidence="6"/>
<evidence type="ECO:0000313" key="6">
    <source>
        <dbReference type="EMBL" id="MDR7092465.1"/>
    </source>
</evidence>
<keyword evidence="1" id="KW-0547">Nucleotide-binding</keyword>
<accession>A0ABU1V4Z5</accession>
<dbReference type="GO" id="GO:0016787">
    <property type="term" value="F:hydrolase activity"/>
    <property type="evidence" value="ECO:0007669"/>
    <property type="project" value="UniProtKB-KW"/>
</dbReference>
<name>A0ABU1V4Z5_9BURK</name>
<feature type="domain" description="Helicase ATP-binding" evidence="5">
    <location>
        <begin position="17"/>
        <end position="280"/>
    </location>
</feature>
<evidence type="ECO:0000313" key="7">
    <source>
        <dbReference type="Proteomes" id="UP001265550"/>
    </source>
</evidence>
<dbReference type="GO" id="GO:0003678">
    <property type="term" value="F:DNA helicase activity"/>
    <property type="evidence" value="ECO:0007669"/>
    <property type="project" value="UniProtKB-EC"/>
</dbReference>
<keyword evidence="2 6" id="KW-0378">Hydrolase</keyword>
<proteinExistence type="inferred from homology"/>
<comment type="caution">
    <text evidence="6">The sequence shown here is derived from an EMBL/GenBank/DDBJ whole genome shotgun (WGS) entry which is preliminary data.</text>
</comment>
<keyword evidence="7" id="KW-1185">Reference proteome</keyword>
<dbReference type="EMBL" id="JAVDWE010000001">
    <property type="protein sequence ID" value="MDR7092465.1"/>
    <property type="molecule type" value="Genomic_DNA"/>
</dbReference>
<evidence type="ECO:0000256" key="3">
    <source>
        <dbReference type="ARBA" id="ARBA00022840"/>
    </source>
</evidence>
<protein>
    <submittedName>
        <fullName evidence="6">ATP-dependent DNA helicase DinG</fullName>
        <ecNumber evidence="6">3.6.4.12</ecNumber>
    </submittedName>
</protein>
<evidence type="ECO:0000256" key="2">
    <source>
        <dbReference type="ARBA" id="ARBA00022801"/>
    </source>
</evidence>
<evidence type="ECO:0000256" key="4">
    <source>
        <dbReference type="ARBA" id="ARBA00038058"/>
    </source>
</evidence>
<dbReference type="PROSITE" id="PS51193">
    <property type="entry name" value="HELICASE_ATP_BIND_2"/>
    <property type="match status" value="1"/>
</dbReference>
<keyword evidence="3" id="KW-0067">ATP-binding</keyword>